<dbReference type="InterPro" id="IPR001029">
    <property type="entry name" value="Flagellin_N"/>
</dbReference>
<comment type="caution">
    <text evidence="2">The sequence shown here is derived from an EMBL/GenBank/DDBJ whole genome shotgun (WGS) entry which is preliminary data.</text>
</comment>
<dbReference type="NCBIfam" id="TIGR02550">
    <property type="entry name" value="flagell_flgL"/>
    <property type="match status" value="1"/>
</dbReference>
<feature type="domain" description="Flagellin N-terminal" evidence="1">
    <location>
        <begin position="5"/>
        <end position="141"/>
    </location>
</feature>
<evidence type="ECO:0000313" key="2">
    <source>
        <dbReference type="EMBL" id="MDW0116940.1"/>
    </source>
</evidence>
<reference evidence="2 3" key="1">
    <citation type="submission" date="2023-06" db="EMBL/GenBank/DDBJ databases">
        <title>Sporosarcina sp. nov., isolated from Korean traditional fermented seafood 'Jeotgal'.</title>
        <authorList>
            <person name="Yang A.I."/>
            <person name="Shin N.-R."/>
        </authorList>
    </citation>
    <scope>NUCLEOTIDE SEQUENCE [LARGE SCALE GENOMIC DNA]</scope>
    <source>
        <strain evidence="2 3">KCTC43456</strain>
    </source>
</reference>
<gene>
    <name evidence="2" type="primary">flgL</name>
    <name evidence="2" type="ORF">QTL97_08340</name>
</gene>
<evidence type="ECO:0000313" key="3">
    <source>
        <dbReference type="Proteomes" id="UP001271648"/>
    </source>
</evidence>
<name>A0AAW9A9A9_9BACL</name>
<dbReference type="Pfam" id="PF00669">
    <property type="entry name" value="Flagellin_N"/>
    <property type="match status" value="1"/>
</dbReference>
<dbReference type="Proteomes" id="UP001271648">
    <property type="component" value="Unassembled WGS sequence"/>
</dbReference>
<keyword evidence="2" id="KW-0282">Flagellum</keyword>
<proteinExistence type="predicted"/>
<organism evidence="2 3">
    <name type="scientific">Sporosarcina thermotolerans</name>
    <dbReference type="NCBI Taxonomy" id="633404"/>
    <lineage>
        <taxon>Bacteria</taxon>
        <taxon>Bacillati</taxon>
        <taxon>Bacillota</taxon>
        <taxon>Bacilli</taxon>
        <taxon>Bacillales</taxon>
        <taxon>Caryophanaceae</taxon>
        <taxon>Sporosarcina</taxon>
    </lineage>
</organism>
<dbReference type="PANTHER" id="PTHR42792">
    <property type="entry name" value="FLAGELLIN"/>
    <property type="match status" value="1"/>
</dbReference>
<dbReference type="PANTHER" id="PTHR42792:SF1">
    <property type="entry name" value="FLAGELLAR HOOK-ASSOCIATED PROTEIN 3"/>
    <property type="match status" value="1"/>
</dbReference>
<keyword evidence="2" id="KW-0966">Cell projection</keyword>
<keyword evidence="2" id="KW-0969">Cilium</keyword>
<dbReference type="GO" id="GO:0005198">
    <property type="term" value="F:structural molecule activity"/>
    <property type="evidence" value="ECO:0007669"/>
    <property type="project" value="InterPro"/>
</dbReference>
<dbReference type="RefSeq" id="WP_283732663.1">
    <property type="nucleotide sequence ID" value="NZ_CP125968.1"/>
</dbReference>
<sequence>MRVTQSMLSNNTVRNLMTSYSKMGKLQEQAVSGKRINRPSDDPGAAMKSIGFRNQVDKIDQYKKNLIEVNNWLDSSEDALDGVGQVLQRAKYLVTNAANTGAMNPEEREFIKIELRQLQETIQDFANTQVMDKYIFSGTKTDTPLFNKQTKEFTPDTDGFSKDIEIEIFNGVNLKVNTNARDLFEELNTFFNEITEAGEDVKFDKALTDLDKQMDDVLALRMDIGGRSNRAELMQNRLDVQEASAKKLQSENEDIDFEKVITEMLTQEAVYRASLSVGARVIQPSLVDFLR</sequence>
<protein>
    <submittedName>
        <fullName evidence="2">Flagellar hook-associated protein FlgL</fullName>
    </submittedName>
</protein>
<dbReference type="EMBL" id="JAUBDJ010000004">
    <property type="protein sequence ID" value="MDW0116940.1"/>
    <property type="molecule type" value="Genomic_DNA"/>
</dbReference>
<dbReference type="InterPro" id="IPR001492">
    <property type="entry name" value="Flagellin"/>
</dbReference>
<dbReference type="GO" id="GO:0071973">
    <property type="term" value="P:bacterial-type flagellum-dependent cell motility"/>
    <property type="evidence" value="ECO:0007669"/>
    <property type="project" value="InterPro"/>
</dbReference>
<dbReference type="GO" id="GO:0009424">
    <property type="term" value="C:bacterial-type flagellum hook"/>
    <property type="evidence" value="ECO:0007669"/>
    <property type="project" value="InterPro"/>
</dbReference>
<evidence type="ECO:0000259" key="1">
    <source>
        <dbReference type="Pfam" id="PF00669"/>
    </source>
</evidence>
<dbReference type="AlphaFoldDB" id="A0AAW9A9A9"/>
<keyword evidence="3" id="KW-1185">Reference proteome</keyword>
<dbReference type="Gene3D" id="1.20.1330.10">
    <property type="entry name" value="f41 fragment of flagellin, N-terminal domain"/>
    <property type="match status" value="1"/>
</dbReference>
<accession>A0AAW9A9A9</accession>
<dbReference type="SUPFAM" id="SSF64518">
    <property type="entry name" value="Phase 1 flagellin"/>
    <property type="match status" value="1"/>
</dbReference>
<dbReference type="InterPro" id="IPR013384">
    <property type="entry name" value="Flagell_FlgL"/>
</dbReference>